<dbReference type="RefSeq" id="WP_184777508.1">
    <property type="nucleotide sequence ID" value="NZ_JACHMG010000001.1"/>
</dbReference>
<dbReference type="InterPro" id="IPR000524">
    <property type="entry name" value="Tscrpt_reg_HTH_GntR"/>
</dbReference>
<dbReference type="SUPFAM" id="SSF64288">
    <property type="entry name" value="Chorismate lyase-like"/>
    <property type="match status" value="1"/>
</dbReference>
<dbReference type="SUPFAM" id="SSF46785">
    <property type="entry name" value="Winged helix' DNA-binding domain"/>
    <property type="match status" value="1"/>
</dbReference>
<evidence type="ECO:0000256" key="2">
    <source>
        <dbReference type="ARBA" id="ARBA00023125"/>
    </source>
</evidence>
<name>A0A840ILH5_9PSEU</name>
<protein>
    <submittedName>
        <fullName evidence="5">GntR family transcriptional regulator</fullName>
    </submittedName>
</protein>
<keyword evidence="6" id="KW-1185">Reference proteome</keyword>
<dbReference type="InterPro" id="IPR028978">
    <property type="entry name" value="Chorismate_lyase_/UTRA_dom_sf"/>
</dbReference>
<keyword evidence="2" id="KW-0238">DNA-binding</keyword>
<evidence type="ECO:0000313" key="6">
    <source>
        <dbReference type="Proteomes" id="UP000581769"/>
    </source>
</evidence>
<dbReference type="PROSITE" id="PS50949">
    <property type="entry name" value="HTH_GNTR"/>
    <property type="match status" value="1"/>
</dbReference>
<dbReference type="GO" id="GO:0003677">
    <property type="term" value="F:DNA binding"/>
    <property type="evidence" value="ECO:0007669"/>
    <property type="project" value="UniProtKB-KW"/>
</dbReference>
<sequence length="245" mass="27130">MRDAANRRSKTPLYRMIQLDLQRKILAGDLPRGSWLPSEAQLQRTYGASQTSVRRSLLELERLGLVERLQGRGTVIAANEVRAVSPMLGLGQELRQRGFSILAEVLENEIVEAGETIGARLGLGPREHVRRLRRRYSAEGTPLVLLEHHLRTDLVQGLQDFGGDSLYAFLLARDAAPHHAQERVFATNLDAREAELLALAPGTAALVRERTAFDGSGVAVEHTHYVLRSSADDGYQLEINLQATP</sequence>
<feature type="domain" description="HTH gntR-type" evidence="4">
    <location>
        <begin position="11"/>
        <end position="79"/>
    </location>
</feature>
<dbReference type="GO" id="GO:0003700">
    <property type="term" value="F:DNA-binding transcription factor activity"/>
    <property type="evidence" value="ECO:0007669"/>
    <property type="project" value="InterPro"/>
</dbReference>
<dbReference type="InterPro" id="IPR036390">
    <property type="entry name" value="WH_DNA-bd_sf"/>
</dbReference>
<dbReference type="PRINTS" id="PR00035">
    <property type="entry name" value="HTHGNTR"/>
</dbReference>
<comment type="caution">
    <text evidence="5">The sequence shown here is derived from an EMBL/GenBank/DDBJ whole genome shotgun (WGS) entry which is preliminary data.</text>
</comment>
<organism evidence="5 6">
    <name type="scientific">Amycolatopsis jiangsuensis</name>
    <dbReference type="NCBI Taxonomy" id="1181879"/>
    <lineage>
        <taxon>Bacteria</taxon>
        <taxon>Bacillati</taxon>
        <taxon>Actinomycetota</taxon>
        <taxon>Actinomycetes</taxon>
        <taxon>Pseudonocardiales</taxon>
        <taxon>Pseudonocardiaceae</taxon>
        <taxon>Amycolatopsis</taxon>
    </lineage>
</organism>
<keyword evidence="1" id="KW-0805">Transcription regulation</keyword>
<dbReference type="SMART" id="SM00345">
    <property type="entry name" value="HTH_GNTR"/>
    <property type="match status" value="1"/>
</dbReference>
<dbReference type="PANTHER" id="PTHR44846">
    <property type="entry name" value="MANNOSYL-D-GLYCERATE TRANSPORT/METABOLISM SYSTEM REPRESSOR MNGR-RELATED"/>
    <property type="match status" value="1"/>
</dbReference>
<proteinExistence type="predicted"/>
<dbReference type="Proteomes" id="UP000581769">
    <property type="component" value="Unassembled WGS sequence"/>
</dbReference>
<keyword evidence="3" id="KW-0804">Transcription</keyword>
<dbReference type="Gene3D" id="1.10.10.10">
    <property type="entry name" value="Winged helix-like DNA-binding domain superfamily/Winged helix DNA-binding domain"/>
    <property type="match status" value="1"/>
</dbReference>
<dbReference type="AlphaFoldDB" id="A0A840ILH5"/>
<dbReference type="Gene3D" id="3.40.1410.10">
    <property type="entry name" value="Chorismate lyase-like"/>
    <property type="match status" value="1"/>
</dbReference>
<evidence type="ECO:0000313" key="5">
    <source>
        <dbReference type="EMBL" id="MBB4683166.1"/>
    </source>
</evidence>
<dbReference type="InterPro" id="IPR050679">
    <property type="entry name" value="Bact_HTH_transcr_reg"/>
</dbReference>
<dbReference type="SMART" id="SM00866">
    <property type="entry name" value="UTRA"/>
    <property type="match status" value="1"/>
</dbReference>
<dbReference type="InterPro" id="IPR036388">
    <property type="entry name" value="WH-like_DNA-bd_sf"/>
</dbReference>
<dbReference type="Pfam" id="PF07702">
    <property type="entry name" value="UTRA"/>
    <property type="match status" value="1"/>
</dbReference>
<reference evidence="5 6" key="1">
    <citation type="submission" date="2020-08" db="EMBL/GenBank/DDBJ databases">
        <title>Sequencing the genomes of 1000 actinobacteria strains.</title>
        <authorList>
            <person name="Klenk H.-P."/>
        </authorList>
    </citation>
    <scope>NUCLEOTIDE SEQUENCE [LARGE SCALE GENOMIC DNA]</scope>
    <source>
        <strain evidence="5 6">DSM 45859</strain>
    </source>
</reference>
<accession>A0A840ILH5</accession>
<dbReference type="EMBL" id="JACHMG010000001">
    <property type="protein sequence ID" value="MBB4683166.1"/>
    <property type="molecule type" value="Genomic_DNA"/>
</dbReference>
<evidence type="ECO:0000256" key="1">
    <source>
        <dbReference type="ARBA" id="ARBA00023015"/>
    </source>
</evidence>
<dbReference type="Pfam" id="PF00392">
    <property type="entry name" value="GntR"/>
    <property type="match status" value="1"/>
</dbReference>
<evidence type="ECO:0000259" key="4">
    <source>
        <dbReference type="PROSITE" id="PS50949"/>
    </source>
</evidence>
<evidence type="ECO:0000256" key="3">
    <source>
        <dbReference type="ARBA" id="ARBA00023163"/>
    </source>
</evidence>
<dbReference type="CDD" id="cd07377">
    <property type="entry name" value="WHTH_GntR"/>
    <property type="match status" value="1"/>
</dbReference>
<gene>
    <name evidence="5" type="ORF">BJY18_000651</name>
</gene>
<dbReference type="InterPro" id="IPR011663">
    <property type="entry name" value="UTRA"/>
</dbReference>